<organism evidence="1 2">
    <name type="scientific">Pseudonocardia humida</name>
    <dbReference type="NCBI Taxonomy" id="2800819"/>
    <lineage>
        <taxon>Bacteria</taxon>
        <taxon>Bacillati</taxon>
        <taxon>Actinomycetota</taxon>
        <taxon>Actinomycetes</taxon>
        <taxon>Pseudonocardiales</taxon>
        <taxon>Pseudonocardiaceae</taxon>
        <taxon>Pseudonocardia</taxon>
    </lineage>
</organism>
<keyword evidence="2" id="KW-1185">Reference proteome</keyword>
<name>A0ABT1A8S3_9PSEU</name>
<accession>A0ABT1A8S3</accession>
<protein>
    <submittedName>
        <fullName evidence="1">Uncharacterized protein</fullName>
    </submittedName>
</protein>
<evidence type="ECO:0000313" key="1">
    <source>
        <dbReference type="EMBL" id="MCO1659393.1"/>
    </source>
</evidence>
<sequence length="97" mass="10249">MAAALMWLTLGEISPMTHRGASGEHSAGGSWTRGVSFELARAESWVALCVAAGAPSPTAEDWQRLGVEPAAWSTWVIVERAARSARSCSTSTERSSS</sequence>
<comment type="caution">
    <text evidence="1">The sequence shown here is derived from an EMBL/GenBank/DDBJ whole genome shotgun (WGS) entry which is preliminary data.</text>
</comment>
<dbReference type="RefSeq" id="WP_252444217.1">
    <property type="nucleotide sequence ID" value="NZ_JAGSOV010000065.1"/>
</dbReference>
<dbReference type="EMBL" id="JAGSOV010000065">
    <property type="protein sequence ID" value="MCO1659393.1"/>
    <property type="molecule type" value="Genomic_DNA"/>
</dbReference>
<evidence type="ECO:0000313" key="2">
    <source>
        <dbReference type="Proteomes" id="UP001165283"/>
    </source>
</evidence>
<dbReference type="Proteomes" id="UP001165283">
    <property type="component" value="Unassembled WGS sequence"/>
</dbReference>
<reference evidence="1" key="1">
    <citation type="submission" date="2021-04" db="EMBL/GenBank/DDBJ databases">
        <title>Pseudonocardia sp. nov., isolated from sandy soil of mangrove forest.</title>
        <authorList>
            <person name="Zan Z."/>
            <person name="Huang R."/>
            <person name="Liu W."/>
        </authorList>
    </citation>
    <scope>NUCLEOTIDE SEQUENCE</scope>
    <source>
        <strain evidence="1">S2-4</strain>
    </source>
</reference>
<gene>
    <name evidence="1" type="ORF">KDL28_30410</name>
</gene>
<proteinExistence type="predicted"/>